<comment type="caution">
    <text evidence="7">The sequence shown here is derived from an EMBL/GenBank/DDBJ whole genome shotgun (WGS) entry which is preliminary data.</text>
</comment>
<dbReference type="SMART" id="SM00075">
    <property type="entry name" value="HYDRO"/>
    <property type="match status" value="1"/>
</dbReference>
<keyword evidence="8" id="KW-1185">Reference proteome</keyword>
<reference evidence="7 8" key="1">
    <citation type="journal article" date="2019" name="Nat. Ecol. Evol.">
        <title>Megaphylogeny resolves global patterns of mushroom evolution.</title>
        <authorList>
            <person name="Varga T."/>
            <person name="Krizsan K."/>
            <person name="Foldi C."/>
            <person name="Dima B."/>
            <person name="Sanchez-Garcia M."/>
            <person name="Sanchez-Ramirez S."/>
            <person name="Szollosi G.J."/>
            <person name="Szarkandi J.G."/>
            <person name="Papp V."/>
            <person name="Albert L."/>
            <person name="Andreopoulos W."/>
            <person name="Angelini C."/>
            <person name="Antonin V."/>
            <person name="Barry K.W."/>
            <person name="Bougher N.L."/>
            <person name="Buchanan P."/>
            <person name="Buyck B."/>
            <person name="Bense V."/>
            <person name="Catcheside P."/>
            <person name="Chovatia M."/>
            <person name="Cooper J."/>
            <person name="Damon W."/>
            <person name="Desjardin D."/>
            <person name="Finy P."/>
            <person name="Geml J."/>
            <person name="Haridas S."/>
            <person name="Hughes K."/>
            <person name="Justo A."/>
            <person name="Karasinski D."/>
            <person name="Kautmanova I."/>
            <person name="Kiss B."/>
            <person name="Kocsube S."/>
            <person name="Kotiranta H."/>
            <person name="LaButti K.M."/>
            <person name="Lechner B.E."/>
            <person name="Liimatainen K."/>
            <person name="Lipzen A."/>
            <person name="Lukacs Z."/>
            <person name="Mihaltcheva S."/>
            <person name="Morgado L.N."/>
            <person name="Niskanen T."/>
            <person name="Noordeloos M.E."/>
            <person name="Ohm R.A."/>
            <person name="Ortiz-Santana B."/>
            <person name="Ovrebo C."/>
            <person name="Racz N."/>
            <person name="Riley R."/>
            <person name="Savchenko A."/>
            <person name="Shiryaev A."/>
            <person name="Soop K."/>
            <person name="Spirin V."/>
            <person name="Szebenyi C."/>
            <person name="Tomsovsky M."/>
            <person name="Tulloss R.E."/>
            <person name="Uehling J."/>
            <person name="Grigoriev I.V."/>
            <person name="Vagvolgyi C."/>
            <person name="Papp T."/>
            <person name="Martin F.M."/>
            <person name="Miettinen O."/>
            <person name="Hibbett D.S."/>
            <person name="Nagy L.G."/>
        </authorList>
    </citation>
    <scope>NUCLEOTIDE SEQUENCE [LARGE SCALE GENOMIC DNA]</scope>
    <source>
        <strain evidence="7 8">FP101781</strain>
    </source>
</reference>
<protein>
    <recommendedName>
        <fullName evidence="6">Hydrophobin</fullName>
    </recommendedName>
</protein>
<gene>
    <name evidence="7" type="ORF">FA13DRAFT_1459917</name>
</gene>
<dbReference type="AlphaFoldDB" id="A0A4Y7SMI8"/>
<evidence type="ECO:0000256" key="3">
    <source>
        <dbReference type="ARBA" id="ARBA00022512"/>
    </source>
</evidence>
<evidence type="ECO:0000256" key="6">
    <source>
        <dbReference type="RuleBase" id="RU365009"/>
    </source>
</evidence>
<keyword evidence="3 6" id="KW-0134">Cell wall</keyword>
<evidence type="ECO:0000256" key="2">
    <source>
        <dbReference type="ARBA" id="ARBA00010446"/>
    </source>
</evidence>
<feature type="signal peptide" evidence="6">
    <location>
        <begin position="1"/>
        <end position="21"/>
    </location>
</feature>
<keyword evidence="6" id="KW-0732">Signal</keyword>
<keyword evidence="4 6" id="KW-0964">Secreted</keyword>
<evidence type="ECO:0000313" key="7">
    <source>
        <dbReference type="EMBL" id="TEB23097.1"/>
    </source>
</evidence>
<feature type="chain" id="PRO_5021462515" description="Hydrophobin" evidence="6">
    <location>
        <begin position="22"/>
        <end position="131"/>
    </location>
</feature>
<proteinExistence type="inferred from homology"/>
<comment type="similarity">
    <text evidence="2 6">Belongs to the fungal hydrophobin family.</text>
</comment>
<dbReference type="InterPro" id="IPR001338">
    <property type="entry name" value="Class_I_Hydrophobin"/>
</dbReference>
<evidence type="ECO:0000256" key="1">
    <source>
        <dbReference type="ARBA" id="ARBA00004191"/>
    </source>
</evidence>
<evidence type="ECO:0000313" key="8">
    <source>
        <dbReference type="Proteomes" id="UP000298030"/>
    </source>
</evidence>
<dbReference type="GO" id="GO:0009277">
    <property type="term" value="C:fungal-type cell wall"/>
    <property type="evidence" value="ECO:0007669"/>
    <property type="project" value="InterPro"/>
</dbReference>
<evidence type="ECO:0000256" key="5">
    <source>
        <dbReference type="ARBA" id="ARBA00023157"/>
    </source>
</evidence>
<dbReference type="OrthoDB" id="4225815at2759"/>
<accession>A0A4Y7SMI8</accession>
<name>A0A4Y7SMI8_COPMI</name>
<comment type="subcellular location">
    <subcellularLocation>
        <location evidence="1 6">Secreted</location>
        <location evidence="1 6">Cell wall</location>
    </subcellularLocation>
</comment>
<dbReference type="Proteomes" id="UP000298030">
    <property type="component" value="Unassembled WGS sequence"/>
</dbReference>
<dbReference type="CDD" id="cd23507">
    <property type="entry name" value="hydrophobin_I"/>
    <property type="match status" value="1"/>
</dbReference>
<keyword evidence="5 6" id="KW-1015">Disulfide bond</keyword>
<dbReference type="Pfam" id="PF01185">
    <property type="entry name" value="Hydrophobin"/>
    <property type="match status" value="1"/>
</dbReference>
<organism evidence="7 8">
    <name type="scientific">Coprinellus micaceus</name>
    <name type="common">Glistening ink-cap mushroom</name>
    <name type="synonym">Coprinus micaceus</name>
    <dbReference type="NCBI Taxonomy" id="71717"/>
    <lineage>
        <taxon>Eukaryota</taxon>
        <taxon>Fungi</taxon>
        <taxon>Dikarya</taxon>
        <taxon>Basidiomycota</taxon>
        <taxon>Agaricomycotina</taxon>
        <taxon>Agaricomycetes</taxon>
        <taxon>Agaricomycetidae</taxon>
        <taxon>Agaricales</taxon>
        <taxon>Agaricineae</taxon>
        <taxon>Psathyrellaceae</taxon>
        <taxon>Coprinellus</taxon>
    </lineage>
</organism>
<evidence type="ECO:0000256" key="4">
    <source>
        <dbReference type="ARBA" id="ARBA00022525"/>
    </source>
</evidence>
<dbReference type="GO" id="GO:0005199">
    <property type="term" value="F:structural constituent of cell wall"/>
    <property type="evidence" value="ECO:0007669"/>
    <property type="project" value="InterPro"/>
</dbReference>
<dbReference type="EMBL" id="QPFP01000082">
    <property type="protein sequence ID" value="TEB23097.1"/>
    <property type="molecule type" value="Genomic_DNA"/>
</dbReference>
<sequence length="131" mass="13132">MPLKRLSLALSLAIALPSVTAQCGGGGGGGGSNPPNNPPPWFPPTPIWLEQCDTDQLLCCMNVQEPSHLGVTPLLAMLGVDAQGLTGYVGSNCSPITAVGVTNGNCLSQLVCCSNDGFGGIVALGCVPVIG</sequence>